<dbReference type="Pfam" id="PF13855">
    <property type="entry name" value="LRR_8"/>
    <property type="match status" value="1"/>
</dbReference>
<dbReference type="InterPro" id="IPR056363">
    <property type="entry name" value="LRR_LRWD1_dom"/>
</dbReference>
<dbReference type="PANTHER" id="PTHR46662:SF104">
    <property type="entry name" value="GPI-ANCHORED ADHESIN-LIKE PROTEIN PGA55-RELATED"/>
    <property type="match status" value="1"/>
</dbReference>
<evidence type="ECO:0000313" key="5">
    <source>
        <dbReference type="EMBL" id="KFM62887.1"/>
    </source>
</evidence>
<dbReference type="STRING" id="407821.A0A087TCP8"/>
<evidence type="ECO:0000256" key="1">
    <source>
        <dbReference type="ARBA" id="ARBA00022614"/>
    </source>
</evidence>
<accession>A0A087TCP8</accession>
<dbReference type="OrthoDB" id="1053178at2759"/>
<dbReference type="PANTHER" id="PTHR46662">
    <property type="entry name" value="DI-GLUCOSE BINDING PROTEIN WITH LEUCINE-RICH REPEAT DOMAIN-CONTAINING PROTEIN"/>
    <property type="match status" value="1"/>
</dbReference>
<keyword evidence="6" id="KW-1185">Reference proteome</keyword>
<feature type="non-terminal residue" evidence="5">
    <location>
        <position position="401"/>
    </location>
</feature>
<dbReference type="AlphaFoldDB" id="A0A087TCP8"/>
<protein>
    <submittedName>
        <fullName evidence="5">Leucine-rich repeat-containing protein 58</fullName>
    </submittedName>
</protein>
<evidence type="ECO:0000256" key="3">
    <source>
        <dbReference type="SAM" id="MobiDB-lite"/>
    </source>
</evidence>
<feature type="domain" description="Leucine-rich repeat and WD repeat-containing protein 1 LRR" evidence="4">
    <location>
        <begin position="96"/>
        <end position="170"/>
    </location>
</feature>
<dbReference type="InterPro" id="IPR001611">
    <property type="entry name" value="Leu-rich_rpt"/>
</dbReference>
<dbReference type="OMA" id="GLSQWFP"/>
<proteinExistence type="predicted"/>
<evidence type="ECO:0000259" key="4">
    <source>
        <dbReference type="Pfam" id="PF23211"/>
    </source>
</evidence>
<gene>
    <name evidence="5" type="ORF">X975_19053</name>
</gene>
<sequence>MMAEGYKYAEEKGKNEVNNSEDRNSTSSSREDVANWSYYHNHANEYSLDLSYLNLDGITLHHNLEIFKAPDEYDEDERSVCKRHVHYLYLQHNRLDFIPENINKFKNLKHIDLSNNFLTEINEAVFELTQLNILIARNNFLGDFSLPKKFGQLHNLEELNLSGNLFKTVPPEIIDIHSLKSLYMGGNQLEEVPRDIWKLEKLEVLYLGGNNLKDIPAEMGRLHFLRSLVLCENQLQSLPSTISCLRRLRSLSLHKNQLTTLPPEIVTLKGLVELSLRDNPLVVRFVQDMTYDPPSLRELSARSIKQFRVPYKDKDLPPNLVYYLKSACRCVNPKCRGVYFDVRVEHIKFVDFCGKYRIPLLQYLCSPRCSTTPAIGSVSDTTSSDDDSDIPESRLRRVLLG</sequence>
<evidence type="ECO:0000256" key="2">
    <source>
        <dbReference type="ARBA" id="ARBA00022737"/>
    </source>
</evidence>
<evidence type="ECO:0000313" key="6">
    <source>
        <dbReference type="Proteomes" id="UP000054359"/>
    </source>
</evidence>
<dbReference type="SMART" id="SM00369">
    <property type="entry name" value="LRR_TYP"/>
    <property type="match status" value="7"/>
</dbReference>
<feature type="region of interest" description="Disordered" evidence="3">
    <location>
        <begin position="1"/>
        <end position="31"/>
    </location>
</feature>
<name>A0A087TCP8_STEMI</name>
<dbReference type="InterPro" id="IPR003591">
    <property type="entry name" value="Leu-rich_rpt_typical-subtyp"/>
</dbReference>
<organism evidence="5 6">
    <name type="scientific">Stegodyphus mimosarum</name>
    <name type="common">African social velvet spider</name>
    <dbReference type="NCBI Taxonomy" id="407821"/>
    <lineage>
        <taxon>Eukaryota</taxon>
        <taxon>Metazoa</taxon>
        <taxon>Ecdysozoa</taxon>
        <taxon>Arthropoda</taxon>
        <taxon>Chelicerata</taxon>
        <taxon>Arachnida</taxon>
        <taxon>Araneae</taxon>
        <taxon>Araneomorphae</taxon>
        <taxon>Entelegynae</taxon>
        <taxon>Eresoidea</taxon>
        <taxon>Eresidae</taxon>
        <taxon>Stegodyphus</taxon>
    </lineage>
</organism>
<keyword evidence="2" id="KW-0677">Repeat</keyword>
<keyword evidence="1" id="KW-0433">Leucine-rich repeat</keyword>
<dbReference type="InterPro" id="IPR032675">
    <property type="entry name" value="LRR_dom_sf"/>
</dbReference>
<reference evidence="5 6" key="1">
    <citation type="submission" date="2013-11" db="EMBL/GenBank/DDBJ databases">
        <title>Genome sequencing of Stegodyphus mimosarum.</title>
        <authorList>
            <person name="Bechsgaard J."/>
        </authorList>
    </citation>
    <scope>NUCLEOTIDE SEQUENCE [LARGE SCALE GENOMIC DNA]</scope>
</reference>
<feature type="compositionally biased region" description="Basic and acidic residues" evidence="3">
    <location>
        <begin position="7"/>
        <end position="31"/>
    </location>
</feature>
<dbReference type="PROSITE" id="PS51450">
    <property type="entry name" value="LRR"/>
    <property type="match status" value="2"/>
</dbReference>
<dbReference type="EMBL" id="KK114617">
    <property type="protein sequence ID" value="KFM62887.1"/>
    <property type="molecule type" value="Genomic_DNA"/>
</dbReference>
<dbReference type="SUPFAM" id="SSF52058">
    <property type="entry name" value="L domain-like"/>
    <property type="match status" value="1"/>
</dbReference>
<dbReference type="Pfam" id="PF23211">
    <property type="entry name" value="LRR_LRWD1"/>
    <property type="match status" value="1"/>
</dbReference>
<dbReference type="Proteomes" id="UP000054359">
    <property type="component" value="Unassembled WGS sequence"/>
</dbReference>
<dbReference type="Gene3D" id="3.80.10.10">
    <property type="entry name" value="Ribonuclease Inhibitor"/>
    <property type="match status" value="1"/>
</dbReference>